<protein>
    <submittedName>
        <fullName evidence="1">ETT</fullName>
    </submittedName>
</protein>
<dbReference type="AlphaFoldDB" id="A0A0A9ERK5"/>
<organism evidence="1">
    <name type="scientific">Arundo donax</name>
    <name type="common">Giant reed</name>
    <name type="synonym">Donax arundinaceus</name>
    <dbReference type="NCBI Taxonomy" id="35708"/>
    <lineage>
        <taxon>Eukaryota</taxon>
        <taxon>Viridiplantae</taxon>
        <taxon>Streptophyta</taxon>
        <taxon>Embryophyta</taxon>
        <taxon>Tracheophyta</taxon>
        <taxon>Spermatophyta</taxon>
        <taxon>Magnoliopsida</taxon>
        <taxon>Liliopsida</taxon>
        <taxon>Poales</taxon>
        <taxon>Poaceae</taxon>
        <taxon>PACMAD clade</taxon>
        <taxon>Arundinoideae</taxon>
        <taxon>Arundineae</taxon>
        <taxon>Arundo</taxon>
    </lineage>
</organism>
<reference evidence="1" key="2">
    <citation type="journal article" date="2015" name="Data Brief">
        <title>Shoot transcriptome of the giant reed, Arundo donax.</title>
        <authorList>
            <person name="Barrero R.A."/>
            <person name="Guerrero F.D."/>
            <person name="Moolhuijzen P."/>
            <person name="Goolsby J.A."/>
            <person name="Tidwell J."/>
            <person name="Bellgard S.E."/>
            <person name="Bellgard M.I."/>
        </authorList>
    </citation>
    <scope>NUCLEOTIDE SEQUENCE</scope>
    <source>
        <tissue evidence="1">Shoot tissue taken approximately 20 cm above the soil surface</tissue>
    </source>
</reference>
<reference evidence="1" key="1">
    <citation type="submission" date="2014-09" db="EMBL/GenBank/DDBJ databases">
        <authorList>
            <person name="Magalhaes I.L.F."/>
            <person name="Oliveira U."/>
            <person name="Santos F.R."/>
            <person name="Vidigal T.H.D.A."/>
            <person name="Brescovit A.D."/>
            <person name="Santos A.J."/>
        </authorList>
    </citation>
    <scope>NUCLEOTIDE SEQUENCE</scope>
    <source>
        <tissue evidence="1">Shoot tissue taken approximately 20 cm above the soil surface</tissue>
    </source>
</reference>
<name>A0A0A9ERK5_ARUDO</name>
<sequence>MPAMAAASSAGAPGSETPKLERVNGWMELGVASGFNGAGRGVGGEWRWGGDTWW</sequence>
<accession>A0A0A9ERK5</accession>
<proteinExistence type="predicted"/>
<dbReference type="EMBL" id="GBRH01195159">
    <property type="protein sequence ID" value="JAE02737.1"/>
    <property type="molecule type" value="Transcribed_RNA"/>
</dbReference>
<evidence type="ECO:0000313" key="1">
    <source>
        <dbReference type="EMBL" id="JAE02737.1"/>
    </source>
</evidence>